<name>A0A172XTN2_9FLAO</name>
<organism evidence="2 3">
    <name type="scientific">Chryseobacterium glaciei</name>
    <dbReference type="NCBI Taxonomy" id="1685010"/>
    <lineage>
        <taxon>Bacteria</taxon>
        <taxon>Pseudomonadati</taxon>
        <taxon>Bacteroidota</taxon>
        <taxon>Flavobacteriia</taxon>
        <taxon>Flavobacteriales</taxon>
        <taxon>Weeksellaceae</taxon>
        <taxon>Chryseobacterium group</taxon>
        <taxon>Chryseobacterium</taxon>
    </lineage>
</organism>
<dbReference type="RefSeq" id="WP_066753170.1">
    <property type="nucleotide sequence ID" value="NZ_CP015199.1"/>
</dbReference>
<evidence type="ECO:0000313" key="2">
    <source>
        <dbReference type="EMBL" id="ANF50338.1"/>
    </source>
</evidence>
<dbReference type="EMBL" id="CP015199">
    <property type="protein sequence ID" value="ANF50338.1"/>
    <property type="molecule type" value="Genomic_DNA"/>
</dbReference>
<proteinExistence type="predicted"/>
<dbReference type="STRING" id="1685010.A0O34_07325"/>
<reference evidence="2 3" key="1">
    <citation type="submission" date="2016-04" db="EMBL/GenBank/DDBJ databases">
        <title>Complete Genome Sequence of Chryseobacterium sp. IHBB 10212.</title>
        <authorList>
            <person name="Pal M."/>
            <person name="Swarnkar M.K."/>
            <person name="Kaushal K."/>
            <person name="Chhibber S."/>
            <person name="Singh A.K."/>
            <person name="Gulati A."/>
        </authorList>
    </citation>
    <scope>NUCLEOTIDE SEQUENCE [LARGE SCALE GENOMIC DNA]</scope>
    <source>
        <strain evidence="2 3">IHBB 10212</strain>
    </source>
</reference>
<feature type="region of interest" description="Disordered" evidence="1">
    <location>
        <begin position="190"/>
        <end position="210"/>
    </location>
</feature>
<dbReference type="OrthoDB" id="7874815at2"/>
<keyword evidence="3" id="KW-1185">Reference proteome</keyword>
<evidence type="ECO:0000256" key="1">
    <source>
        <dbReference type="SAM" id="MobiDB-lite"/>
    </source>
</evidence>
<accession>A0A172XTN2</accession>
<sequence>MKVEIKNIEYSELLSEETNAFAATLYIEGKKVGITSNAGHGGPTGYRADDEKGKKLIEQAEAWCKTLPPDKFSSEGINYSFEMNLESHIDKLLDMWLHERDLKRFQTRIKREMERGVVVGIPNESYSLWRFKMPLANYLKNASGLQVIKRALVNEIVPTLREGRIILNTNIPQKLLEECGLKKNQYAERVSGKDTIQQNKSKPPRKGRTL</sequence>
<evidence type="ECO:0000313" key="3">
    <source>
        <dbReference type="Proteomes" id="UP000077824"/>
    </source>
</evidence>
<dbReference type="AlphaFoldDB" id="A0A172XTN2"/>
<gene>
    <name evidence="2" type="ORF">A0O34_07325</name>
</gene>
<protein>
    <submittedName>
        <fullName evidence="2">Uncharacterized protein</fullName>
    </submittedName>
</protein>
<dbReference type="Proteomes" id="UP000077824">
    <property type="component" value="Chromosome"/>
</dbReference>
<dbReference type="KEGG" id="chh:A0O34_07325"/>